<dbReference type="WBParaSite" id="SVE_1431400.1">
    <property type="protein sequence ID" value="SVE_1431400.1"/>
    <property type="gene ID" value="SVE_1431400"/>
</dbReference>
<evidence type="ECO:0000313" key="1">
    <source>
        <dbReference type="Proteomes" id="UP000035680"/>
    </source>
</evidence>
<accession>A0A0K0FSV1</accession>
<dbReference type="AlphaFoldDB" id="A0A0K0FSV1"/>
<dbReference type="Proteomes" id="UP000035680">
    <property type="component" value="Unassembled WGS sequence"/>
</dbReference>
<reference evidence="1" key="1">
    <citation type="submission" date="2014-07" db="EMBL/GenBank/DDBJ databases">
        <authorList>
            <person name="Martin A.A"/>
            <person name="De Silva N."/>
        </authorList>
    </citation>
    <scope>NUCLEOTIDE SEQUENCE</scope>
</reference>
<evidence type="ECO:0000313" key="2">
    <source>
        <dbReference type="WBParaSite" id="SVE_1431400.1"/>
    </source>
</evidence>
<sequence>MLQTLMKSICTAPIKLEGVDKTLTAKIDTCAGISLIDNQLFNNFPPSMKEKMNLNDSIATKFVHDTCRNHKGSLELDFMLSNEKLMSGKILSKWKREHCYCYWF</sequence>
<reference evidence="2" key="2">
    <citation type="submission" date="2015-08" db="UniProtKB">
        <authorList>
            <consortium name="WormBaseParasite"/>
        </authorList>
    </citation>
    <scope>IDENTIFICATION</scope>
</reference>
<proteinExistence type="predicted"/>
<protein>
    <submittedName>
        <fullName evidence="2">Uncharacterized protein</fullName>
    </submittedName>
</protein>
<keyword evidence="1" id="KW-1185">Reference proteome</keyword>
<name>A0A0K0FSV1_STRVS</name>
<organism evidence="1 2">
    <name type="scientific">Strongyloides venezuelensis</name>
    <name type="common">Threadworm</name>
    <dbReference type="NCBI Taxonomy" id="75913"/>
    <lineage>
        <taxon>Eukaryota</taxon>
        <taxon>Metazoa</taxon>
        <taxon>Ecdysozoa</taxon>
        <taxon>Nematoda</taxon>
        <taxon>Chromadorea</taxon>
        <taxon>Rhabditida</taxon>
        <taxon>Tylenchina</taxon>
        <taxon>Panagrolaimomorpha</taxon>
        <taxon>Strongyloidoidea</taxon>
        <taxon>Strongyloididae</taxon>
        <taxon>Strongyloides</taxon>
    </lineage>
</organism>